<feature type="region of interest" description="Disordered" evidence="11">
    <location>
        <begin position="236"/>
        <end position="336"/>
    </location>
</feature>
<evidence type="ECO:0000256" key="3">
    <source>
        <dbReference type="ARBA" id="ARBA00009557"/>
    </source>
</evidence>
<dbReference type="AlphaFoldDB" id="A0A9P5SPP1"/>
<dbReference type="PANTHER" id="PTHR13759">
    <property type="entry name" value="TWINFILIN"/>
    <property type="match status" value="1"/>
</dbReference>
<comment type="caution">
    <text evidence="14">The sequence shown here is derived from an EMBL/GenBank/DDBJ whole genome shotgun (WGS) entry which is preliminary data.</text>
</comment>
<dbReference type="EMBL" id="JAAAUY010000295">
    <property type="protein sequence ID" value="KAF9331896.1"/>
    <property type="molecule type" value="Genomic_DNA"/>
</dbReference>
<evidence type="ECO:0000259" key="13">
    <source>
        <dbReference type="PROSITE" id="PS51263"/>
    </source>
</evidence>
<sequence>MKIQVIFAVAIAFLSCTVQAAPIPGTVHPENISSAAELSGVWKDATAGSTVRAIKVSIINEALEEDGIFNIKGTFEQDYGTVHDNLTEKQPAYFLVRMDERSDWLFLCFVPDVAPIRQKMIYAATRASLTKDLGDSHFKDSIYGTNLADFTWDGYKKHRASLAAPKPLTDRERQLAEIAANEKIMIENMKGATLRKSHAPGMNFPLTDRAVDALKKLVVAKPAPKPVVVASALPKKFSSPASTPLPASPVISSEEPKKDDSAKTIDDDEWDDDEEKDKEEKKEDKEEEKVEEKEEQAEEPAEEPVIEEEPEVPVKVEEKEEQAEEPAEEPVVEEEPEVPVKVERTVNFVKLAIDVENEKIDLVTESKITANQVHKNIDGDAPRFTFFAYEHTHSGTEHDTLVFMYTCPSKSKIRERMLYSSCRAGVLEAAKVEAGLTVDKKLETTDVEDLTEDFLLEELHPKSHAVNSPYSNSGAGAGRGFSKPARPGARRVM</sequence>
<comment type="subcellular location">
    <subcellularLocation>
        <location evidence="2">Cytoplasm</location>
        <location evidence="2">Cell cortex</location>
    </subcellularLocation>
    <subcellularLocation>
        <location evidence="1">Cytoplasm</location>
        <location evidence="1">Cytoskeleton</location>
    </subcellularLocation>
</comment>
<keyword evidence="6" id="KW-0009">Actin-binding</keyword>
<keyword evidence="5" id="KW-0677">Repeat</keyword>
<evidence type="ECO:0000256" key="6">
    <source>
        <dbReference type="ARBA" id="ARBA00023203"/>
    </source>
</evidence>
<feature type="compositionally biased region" description="Acidic residues" evidence="11">
    <location>
        <begin position="266"/>
        <end position="277"/>
    </location>
</feature>
<dbReference type="GO" id="GO:0051016">
    <property type="term" value="P:barbed-end actin filament capping"/>
    <property type="evidence" value="ECO:0007669"/>
    <property type="project" value="TreeGrafter"/>
</dbReference>
<feature type="compositionally biased region" description="Acidic residues" evidence="11">
    <location>
        <begin position="293"/>
        <end position="311"/>
    </location>
</feature>
<evidence type="ECO:0000256" key="5">
    <source>
        <dbReference type="ARBA" id="ARBA00022737"/>
    </source>
</evidence>
<evidence type="ECO:0000256" key="10">
    <source>
        <dbReference type="ARBA" id="ARBA00069496"/>
    </source>
</evidence>
<evidence type="ECO:0000256" key="4">
    <source>
        <dbReference type="ARBA" id="ARBA00022490"/>
    </source>
</evidence>
<dbReference type="SUPFAM" id="SSF55753">
    <property type="entry name" value="Actin depolymerizing proteins"/>
    <property type="match status" value="2"/>
</dbReference>
<evidence type="ECO:0000256" key="12">
    <source>
        <dbReference type="SAM" id="SignalP"/>
    </source>
</evidence>
<reference evidence="14" key="1">
    <citation type="journal article" date="2020" name="Fungal Divers.">
        <title>Resolving the Mortierellaceae phylogeny through synthesis of multi-gene phylogenetics and phylogenomics.</title>
        <authorList>
            <person name="Vandepol N."/>
            <person name="Liber J."/>
            <person name="Desiro A."/>
            <person name="Na H."/>
            <person name="Kennedy M."/>
            <person name="Barry K."/>
            <person name="Grigoriev I.V."/>
            <person name="Miller A.N."/>
            <person name="O'Donnell K."/>
            <person name="Stajich J.E."/>
            <person name="Bonito G."/>
        </authorList>
    </citation>
    <scope>NUCLEOTIDE SEQUENCE</scope>
    <source>
        <strain evidence="14">NVP1</strain>
    </source>
</reference>
<comment type="similarity">
    <text evidence="3">Belongs to the actin-binding proteins ADF family. Twinfilin subfamily.</text>
</comment>
<dbReference type="InterPro" id="IPR028458">
    <property type="entry name" value="Twinfilin"/>
</dbReference>
<feature type="signal peptide" evidence="12">
    <location>
        <begin position="1"/>
        <end position="20"/>
    </location>
</feature>
<feature type="compositionally biased region" description="Low complexity" evidence="11">
    <location>
        <begin position="236"/>
        <end position="249"/>
    </location>
</feature>
<evidence type="ECO:0000256" key="9">
    <source>
        <dbReference type="ARBA" id="ARBA00056419"/>
    </source>
</evidence>
<comment type="function">
    <text evidence="9">Actin-binding protein involved in motile and morphological processes. Inhibits actin polymerization, likely by sequestering G-actin.</text>
</comment>
<dbReference type="Proteomes" id="UP000696485">
    <property type="component" value="Unassembled WGS sequence"/>
</dbReference>
<feature type="region of interest" description="Disordered" evidence="11">
    <location>
        <begin position="465"/>
        <end position="493"/>
    </location>
</feature>
<dbReference type="PROSITE" id="PS51263">
    <property type="entry name" value="ADF_H"/>
    <property type="match status" value="2"/>
</dbReference>
<dbReference type="GO" id="GO:0030042">
    <property type="term" value="P:actin filament depolymerization"/>
    <property type="evidence" value="ECO:0007669"/>
    <property type="project" value="TreeGrafter"/>
</dbReference>
<dbReference type="GO" id="GO:0003785">
    <property type="term" value="F:actin monomer binding"/>
    <property type="evidence" value="ECO:0007669"/>
    <property type="project" value="TreeGrafter"/>
</dbReference>
<keyword evidence="7" id="KW-0206">Cytoskeleton</keyword>
<dbReference type="PANTHER" id="PTHR13759:SF1">
    <property type="entry name" value="TWINFILIN"/>
    <property type="match status" value="1"/>
</dbReference>
<dbReference type="GO" id="GO:0051015">
    <property type="term" value="F:actin filament binding"/>
    <property type="evidence" value="ECO:0007669"/>
    <property type="project" value="TreeGrafter"/>
</dbReference>
<dbReference type="Pfam" id="PF00241">
    <property type="entry name" value="Cofilin_ADF"/>
    <property type="match status" value="2"/>
</dbReference>
<accession>A0A9P5SPP1</accession>
<name>A0A9P5SPP1_9FUNG</name>
<comment type="subunit">
    <text evidence="8">Interacts with G-actin; ADP-actin form.</text>
</comment>
<feature type="compositionally biased region" description="Acidic residues" evidence="11">
    <location>
        <begin position="319"/>
        <end position="336"/>
    </location>
</feature>
<evidence type="ECO:0000313" key="15">
    <source>
        <dbReference type="Proteomes" id="UP000696485"/>
    </source>
</evidence>
<evidence type="ECO:0000256" key="11">
    <source>
        <dbReference type="SAM" id="MobiDB-lite"/>
    </source>
</evidence>
<feature type="chain" id="PRO_5040314727" description="Twinfilin" evidence="12">
    <location>
        <begin position="21"/>
        <end position="493"/>
    </location>
</feature>
<evidence type="ECO:0000313" key="14">
    <source>
        <dbReference type="EMBL" id="KAF9331896.1"/>
    </source>
</evidence>
<dbReference type="GO" id="GO:0005938">
    <property type="term" value="C:cell cortex"/>
    <property type="evidence" value="ECO:0007669"/>
    <property type="project" value="UniProtKB-SubCell"/>
</dbReference>
<feature type="compositionally biased region" description="Polar residues" evidence="11">
    <location>
        <begin position="465"/>
        <end position="474"/>
    </location>
</feature>
<dbReference type="SMART" id="SM00102">
    <property type="entry name" value="ADF"/>
    <property type="match status" value="2"/>
</dbReference>
<dbReference type="GO" id="GO:0005884">
    <property type="term" value="C:actin filament"/>
    <property type="evidence" value="ECO:0007669"/>
    <property type="project" value="TreeGrafter"/>
</dbReference>
<organism evidence="14 15">
    <name type="scientific">Podila minutissima</name>
    <dbReference type="NCBI Taxonomy" id="64525"/>
    <lineage>
        <taxon>Eukaryota</taxon>
        <taxon>Fungi</taxon>
        <taxon>Fungi incertae sedis</taxon>
        <taxon>Mucoromycota</taxon>
        <taxon>Mortierellomycotina</taxon>
        <taxon>Mortierellomycetes</taxon>
        <taxon>Mortierellales</taxon>
        <taxon>Mortierellaceae</taxon>
        <taxon>Podila</taxon>
    </lineage>
</organism>
<dbReference type="CDD" id="cd11285">
    <property type="entry name" value="ADF_Twf-N_like"/>
    <property type="match status" value="1"/>
</dbReference>
<dbReference type="FunFam" id="3.40.20.10:FF:000007">
    <property type="entry name" value="Twinfilin-1 isoform 1"/>
    <property type="match status" value="1"/>
</dbReference>
<gene>
    <name evidence="14" type="primary">TLR9</name>
    <name evidence="14" type="ORF">BG006_005237</name>
</gene>
<evidence type="ECO:0000256" key="2">
    <source>
        <dbReference type="ARBA" id="ARBA00004544"/>
    </source>
</evidence>
<dbReference type="PROSITE" id="PS51257">
    <property type="entry name" value="PROKAR_LIPOPROTEIN"/>
    <property type="match status" value="1"/>
</dbReference>
<dbReference type="InterPro" id="IPR002108">
    <property type="entry name" value="ADF-H"/>
</dbReference>
<feature type="compositionally biased region" description="Basic and acidic residues" evidence="11">
    <location>
        <begin position="254"/>
        <end position="265"/>
    </location>
</feature>
<keyword evidence="12" id="KW-0732">Signal</keyword>
<dbReference type="InterPro" id="IPR029006">
    <property type="entry name" value="ADF-H/Gelsolin-like_dom_sf"/>
</dbReference>
<keyword evidence="14" id="KW-0675">Receptor</keyword>
<evidence type="ECO:0000256" key="7">
    <source>
        <dbReference type="ARBA" id="ARBA00023212"/>
    </source>
</evidence>
<feature type="domain" description="ADF-H" evidence="13">
    <location>
        <begin position="29"/>
        <end position="160"/>
    </location>
</feature>
<proteinExistence type="inferred from homology"/>
<feature type="compositionally biased region" description="Basic and acidic residues" evidence="11">
    <location>
        <begin position="278"/>
        <end position="292"/>
    </location>
</feature>
<dbReference type="FunFam" id="3.40.20.10:FF:000042">
    <property type="entry name" value="Actin depolymerizing protein"/>
    <property type="match status" value="1"/>
</dbReference>
<evidence type="ECO:0000256" key="1">
    <source>
        <dbReference type="ARBA" id="ARBA00004245"/>
    </source>
</evidence>
<dbReference type="CDD" id="cd11284">
    <property type="entry name" value="ADF_Twf-C_like"/>
    <property type="match status" value="1"/>
</dbReference>
<evidence type="ECO:0000256" key="8">
    <source>
        <dbReference type="ARBA" id="ARBA00038532"/>
    </source>
</evidence>
<keyword evidence="15" id="KW-1185">Reference proteome</keyword>
<protein>
    <recommendedName>
        <fullName evidence="10">Twinfilin</fullName>
    </recommendedName>
</protein>
<dbReference type="Gene3D" id="3.40.20.10">
    <property type="entry name" value="Severin"/>
    <property type="match status" value="2"/>
</dbReference>
<keyword evidence="4" id="KW-0963">Cytoplasm</keyword>
<feature type="domain" description="ADF-H" evidence="13">
    <location>
        <begin position="323"/>
        <end position="460"/>
    </location>
</feature>